<evidence type="ECO:0000313" key="2">
    <source>
        <dbReference type="EMBL" id="WSB71953.1"/>
    </source>
</evidence>
<organism evidence="2 3">
    <name type="scientific">Streptomyces decoyicus</name>
    <dbReference type="NCBI Taxonomy" id="249567"/>
    <lineage>
        <taxon>Bacteria</taxon>
        <taxon>Bacillati</taxon>
        <taxon>Actinomycetota</taxon>
        <taxon>Actinomycetes</taxon>
        <taxon>Kitasatosporales</taxon>
        <taxon>Streptomycetaceae</taxon>
        <taxon>Streptomyces</taxon>
    </lineage>
</organism>
<feature type="compositionally biased region" description="Low complexity" evidence="1">
    <location>
        <begin position="105"/>
        <end position="116"/>
    </location>
</feature>
<proteinExistence type="predicted"/>
<accession>A0ABZ1FNB2</accession>
<gene>
    <name evidence="2" type="ORF">OG863_30605</name>
</gene>
<keyword evidence="3" id="KW-1185">Reference proteome</keyword>
<reference evidence="2 3" key="1">
    <citation type="submission" date="2022-10" db="EMBL/GenBank/DDBJ databases">
        <title>The complete genomes of actinobacterial strains from the NBC collection.</title>
        <authorList>
            <person name="Joergensen T.S."/>
            <person name="Alvarez Arevalo M."/>
            <person name="Sterndorff E.B."/>
            <person name="Faurdal D."/>
            <person name="Vuksanovic O."/>
            <person name="Mourched A.-S."/>
            <person name="Charusanti P."/>
            <person name="Shaw S."/>
            <person name="Blin K."/>
            <person name="Weber T."/>
        </authorList>
    </citation>
    <scope>NUCLEOTIDE SEQUENCE [LARGE SCALE GENOMIC DNA]</scope>
    <source>
        <strain evidence="2 3">NBC 01774</strain>
    </source>
</reference>
<feature type="region of interest" description="Disordered" evidence="1">
    <location>
        <begin position="483"/>
        <end position="504"/>
    </location>
</feature>
<evidence type="ECO:0000313" key="3">
    <source>
        <dbReference type="Proteomes" id="UP001344251"/>
    </source>
</evidence>
<dbReference type="EMBL" id="CP109106">
    <property type="protein sequence ID" value="WSB71953.1"/>
    <property type="molecule type" value="Genomic_DNA"/>
</dbReference>
<sequence length="504" mass="53607">MSADRPTLPPVRLHSEAELAREALSAPLLARAAKLARWAERGVPVGVGGEILEEPLAAATEHLGLAGDEDGPAYTAEAWQLAVDTGLVEIEETVDGEDGADLPDDAAAGTATPGDELGLLTSGSPQDILDIWLGGMETVLADAAAPDLADLADQLTEGGELDLDAIDWNPEEEAELLDGILGNLYLLTALNEGPDQQVPLPALAASMIVPDDMEEPTDDILEEVSEAMMRLDDQFRVLEPIGLVAYQPVDEALIEELDEDGETVLSPGASGEPTAEPLTDEDVSRYGLVRLTPLGVYAVRARMLDAGVHAPAVGDLTDKGADVLLDALPDYPEALAQAESELWLTARTPLDAARDLLAAARGDDERAPQRRLAAQQTLSLVSPDAEAALRDVLDDRQLGGLARVWLAERALPGIPEPSQEMIFWLTVDTIAAQLDSADEDATGELRDLVQGLTDQHSGFFDTAWRVDHPGTADVLEAMGRLHPDKKAAKEARKAAFKARSRQSG</sequence>
<feature type="compositionally biased region" description="Basic residues" evidence="1">
    <location>
        <begin position="494"/>
        <end position="504"/>
    </location>
</feature>
<evidence type="ECO:0000256" key="1">
    <source>
        <dbReference type="SAM" id="MobiDB-lite"/>
    </source>
</evidence>
<protein>
    <submittedName>
        <fullName evidence="2">Uncharacterized protein</fullName>
    </submittedName>
</protein>
<feature type="compositionally biased region" description="Basic and acidic residues" evidence="1">
    <location>
        <begin position="483"/>
        <end position="493"/>
    </location>
</feature>
<feature type="region of interest" description="Disordered" evidence="1">
    <location>
        <begin position="96"/>
        <end position="116"/>
    </location>
</feature>
<dbReference type="RefSeq" id="WP_326621595.1">
    <property type="nucleotide sequence ID" value="NZ_CP109106.1"/>
</dbReference>
<name>A0ABZ1FNB2_9ACTN</name>
<dbReference type="Proteomes" id="UP001344251">
    <property type="component" value="Chromosome"/>
</dbReference>